<feature type="binding site" evidence="12">
    <location>
        <position position="208"/>
    </location>
    <ligand>
        <name>Zn(2+)</name>
        <dbReference type="ChEBI" id="CHEBI:29105"/>
        <note>catalytic</note>
    </ligand>
</feature>
<evidence type="ECO:0000256" key="2">
    <source>
        <dbReference type="ARBA" id="ARBA00009779"/>
    </source>
</evidence>
<comment type="subcellular location">
    <subcellularLocation>
        <location evidence="1 12">Cell membrane</location>
        <topology evidence="1 12">Multi-pass membrane protein</topology>
    </subcellularLocation>
</comment>
<dbReference type="PANTHER" id="PTHR43221:SF1">
    <property type="entry name" value="PROTEASE HTPX"/>
    <property type="match status" value="1"/>
</dbReference>
<feature type="domain" description="Peptidase M48" evidence="14">
    <location>
        <begin position="71"/>
        <end position="284"/>
    </location>
</feature>
<evidence type="ECO:0000256" key="8">
    <source>
        <dbReference type="ARBA" id="ARBA00022833"/>
    </source>
</evidence>
<dbReference type="Gene3D" id="3.30.2010.10">
    <property type="entry name" value="Metalloproteases ('zincins'), catalytic domain"/>
    <property type="match status" value="1"/>
</dbReference>
<evidence type="ECO:0000256" key="7">
    <source>
        <dbReference type="ARBA" id="ARBA00022801"/>
    </source>
</evidence>
<accession>A0ABS1FCH3</accession>
<keyword evidence="7 12" id="KW-0378">Hydrolase</keyword>
<dbReference type="InterPro" id="IPR050083">
    <property type="entry name" value="HtpX_protease"/>
</dbReference>
<dbReference type="NCBIfam" id="NF002826">
    <property type="entry name" value="PRK03001.1"/>
    <property type="match status" value="1"/>
</dbReference>
<evidence type="ECO:0000256" key="3">
    <source>
        <dbReference type="ARBA" id="ARBA00022475"/>
    </source>
</evidence>
<evidence type="ECO:0000313" key="15">
    <source>
        <dbReference type="EMBL" id="MBK1841121.1"/>
    </source>
</evidence>
<sequence length="343" mass="35875">MAIMTSYLKTTILLAGLTAIFMAVGFLLGGKTGLVIAFVVALGMNLFSYWNSGDMVLSMYGAREVDAYSAPEFHGIVARLAERAGLPMPRVYIIQNDQPNAFATGRDPEHAAVAATTGLLQRLTPEEIAGVMAHELAHVKNRDTLIMTITATIAGAVSMLGNFGLFFGSSSNDERGGNPLGMVGAILAAILAPIAATLVQMAISRTREFEADRIGAEICGRPNWLADALTNIHNSANHIPNYQAEAHPATAHLFIANPLSGASMASLFSTHPDMGERVARLRAMAARTGSFGGGFGGGFDGGRTPPRDGRSPWGAPPQGSPAGSPAGSQGGGFMPQNRRGPWG</sequence>
<evidence type="ECO:0000313" key="16">
    <source>
        <dbReference type="Proteomes" id="UP000652760"/>
    </source>
</evidence>
<dbReference type="InterPro" id="IPR001915">
    <property type="entry name" value="Peptidase_M48"/>
</dbReference>
<dbReference type="RefSeq" id="WP_200197822.1">
    <property type="nucleotide sequence ID" value="NZ_JAENHM010000073.1"/>
</dbReference>
<organism evidence="15 16">
    <name type="scientific">Azospirillum endophyticum</name>
    <dbReference type="NCBI Taxonomy" id="2800326"/>
    <lineage>
        <taxon>Bacteria</taxon>
        <taxon>Pseudomonadati</taxon>
        <taxon>Pseudomonadota</taxon>
        <taxon>Alphaproteobacteria</taxon>
        <taxon>Rhodospirillales</taxon>
        <taxon>Azospirillaceae</taxon>
        <taxon>Azospirillum</taxon>
    </lineage>
</organism>
<dbReference type="GO" id="GO:0008237">
    <property type="term" value="F:metallopeptidase activity"/>
    <property type="evidence" value="ECO:0007669"/>
    <property type="project" value="UniProtKB-KW"/>
</dbReference>
<evidence type="ECO:0000256" key="6">
    <source>
        <dbReference type="ARBA" id="ARBA00022723"/>
    </source>
</evidence>
<feature type="transmembrane region" description="Helical" evidence="12">
    <location>
        <begin position="180"/>
        <end position="203"/>
    </location>
</feature>
<evidence type="ECO:0000256" key="12">
    <source>
        <dbReference type="HAMAP-Rule" id="MF_00188"/>
    </source>
</evidence>
<keyword evidence="10 12" id="KW-0482">Metalloprotease</keyword>
<evidence type="ECO:0000259" key="14">
    <source>
        <dbReference type="Pfam" id="PF01435"/>
    </source>
</evidence>
<protein>
    <recommendedName>
        <fullName evidence="12">Protease HtpX homolog</fullName>
        <ecNumber evidence="12">3.4.24.-</ecNumber>
    </recommendedName>
</protein>
<feature type="binding site" evidence="12">
    <location>
        <position position="134"/>
    </location>
    <ligand>
        <name>Zn(2+)</name>
        <dbReference type="ChEBI" id="CHEBI:29105"/>
        <note>catalytic</note>
    </ligand>
</feature>
<comment type="cofactor">
    <cofactor evidence="12">
        <name>Zn(2+)</name>
        <dbReference type="ChEBI" id="CHEBI:29105"/>
    </cofactor>
    <text evidence="12">Binds 1 zinc ion per subunit.</text>
</comment>
<feature type="transmembrane region" description="Helical" evidence="12">
    <location>
        <begin position="34"/>
        <end position="50"/>
    </location>
</feature>
<reference evidence="16" key="1">
    <citation type="submission" date="2021-01" db="EMBL/GenBank/DDBJ databases">
        <title>Genome public.</title>
        <authorList>
            <person name="Liu C."/>
            <person name="Sun Q."/>
        </authorList>
    </citation>
    <scope>NUCLEOTIDE SEQUENCE [LARGE SCALE GENOMIC DNA]</scope>
    <source>
        <strain evidence="16">YIM B02556</strain>
    </source>
</reference>
<feature type="transmembrane region" description="Helical" evidence="12">
    <location>
        <begin position="145"/>
        <end position="168"/>
    </location>
</feature>
<name>A0ABS1FCH3_9PROT</name>
<evidence type="ECO:0000256" key="11">
    <source>
        <dbReference type="ARBA" id="ARBA00023136"/>
    </source>
</evidence>
<evidence type="ECO:0000256" key="4">
    <source>
        <dbReference type="ARBA" id="ARBA00022670"/>
    </source>
</evidence>
<keyword evidence="11 12" id="KW-0472">Membrane</keyword>
<evidence type="ECO:0000256" key="1">
    <source>
        <dbReference type="ARBA" id="ARBA00004651"/>
    </source>
</evidence>
<gene>
    <name evidence="12 15" type="primary">htpX</name>
    <name evidence="15" type="ORF">JHL17_27340</name>
</gene>
<dbReference type="InterPro" id="IPR022919">
    <property type="entry name" value="Pept_M48_protease_HtpX"/>
</dbReference>
<keyword evidence="9 12" id="KW-1133">Transmembrane helix</keyword>
<dbReference type="Pfam" id="PF01435">
    <property type="entry name" value="Peptidase_M48"/>
    <property type="match status" value="1"/>
</dbReference>
<evidence type="ECO:0000256" key="5">
    <source>
        <dbReference type="ARBA" id="ARBA00022692"/>
    </source>
</evidence>
<keyword evidence="6 12" id="KW-0479">Metal-binding</keyword>
<keyword evidence="16" id="KW-1185">Reference proteome</keyword>
<dbReference type="HAMAP" id="MF_00188">
    <property type="entry name" value="Pept_M48_protease_HtpX"/>
    <property type="match status" value="1"/>
</dbReference>
<keyword evidence="4 12" id="KW-0645">Protease</keyword>
<comment type="caution">
    <text evidence="15">The sequence shown here is derived from an EMBL/GenBank/DDBJ whole genome shotgun (WGS) entry which is preliminary data.</text>
</comment>
<keyword evidence="3 12" id="KW-1003">Cell membrane</keyword>
<evidence type="ECO:0000256" key="13">
    <source>
        <dbReference type="SAM" id="MobiDB-lite"/>
    </source>
</evidence>
<dbReference type="EMBL" id="JAENHM010000073">
    <property type="protein sequence ID" value="MBK1841121.1"/>
    <property type="molecule type" value="Genomic_DNA"/>
</dbReference>
<keyword evidence="8 12" id="KW-0862">Zinc</keyword>
<dbReference type="PANTHER" id="PTHR43221">
    <property type="entry name" value="PROTEASE HTPX"/>
    <property type="match status" value="1"/>
</dbReference>
<feature type="binding site" evidence="12">
    <location>
        <position position="138"/>
    </location>
    <ligand>
        <name>Zn(2+)</name>
        <dbReference type="ChEBI" id="CHEBI:29105"/>
        <note>catalytic</note>
    </ligand>
</feature>
<comment type="similarity">
    <text evidence="2 12">Belongs to the peptidase M48B family.</text>
</comment>
<feature type="active site" evidence="12">
    <location>
        <position position="135"/>
    </location>
</feature>
<dbReference type="EC" id="3.4.24.-" evidence="12"/>
<feature type="transmembrane region" description="Helical" evidence="12">
    <location>
        <begin position="7"/>
        <end position="28"/>
    </location>
</feature>
<keyword evidence="5 12" id="KW-0812">Transmembrane</keyword>
<dbReference type="Proteomes" id="UP000652760">
    <property type="component" value="Unassembled WGS sequence"/>
</dbReference>
<dbReference type="NCBIfam" id="NF002363">
    <property type="entry name" value="PRK01345.1"/>
    <property type="match status" value="1"/>
</dbReference>
<feature type="compositionally biased region" description="Gly residues" evidence="13">
    <location>
        <begin position="292"/>
        <end position="301"/>
    </location>
</feature>
<evidence type="ECO:0000256" key="10">
    <source>
        <dbReference type="ARBA" id="ARBA00023049"/>
    </source>
</evidence>
<feature type="region of interest" description="Disordered" evidence="13">
    <location>
        <begin position="292"/>
        <end position="343"/>
    </location>
</feature>
<dbReference type="CDD" id="cd07336">
    <property type="entry name" value="M48B_HtpX_like"/>
    <property type="match status" value="1"/>
</dbReference>
<proteinExistence type="inferred from homology"/>
<evidence type="ECO:0000256" key="9">
    <source>
        <dbReference type="ARBA" id="ARBA00022989"/>
    </source>
</evidence>